<proteinExistence type="predicted"/>
<dbReference type="PANTHER" id="PTHR13526:SF8">
    <property type="entry name" value="TRANSCRIPTION FACTOR SPT20 HOMOLOG"/>
    <property type="match status" value="1"/>
</dbReference>
<organism evidence="2">
    <name type="scientific">Lepeophtheirus salmonis</name>
    <name type="common">Salmon louse</name>
    <name type="synonym">Caligus salmonis</name>
    <dbReference type="NCBI Taxonomy" id="72036"/>
    <lineage>
        <taxon>Eukaryota</taxon>
        <taxon>Metazoa</taxon>
        <taxon>Ecdysozoa</taxon>
        <taxon>Arthropoda</taxon>
        <taxon>Crustacea</taxon>
        <taxon>Multicrustacea</taxon>
        <taxon>Hexanauplia</taxon>
        <taxon>Copepoda</taxon>
        <taxon>Siphonostomatoida</taxon>
        <taxon>Caligidae</taxon>
        <taxon>Lepeophtheirus</taxon>
    </lineage>
</organism>
<protein>
    <submittedName>
        <fullName evidence="2">Uncharacterized protein</fullName>
    </submittedName>
</protein>
<name>A0A0K2VKD6_LEPSM</name>
<dbReference type="InterPro" id="IPR021950">
    <property type="entry name" value="Spt20"/>
</dbReference>
<feature type="compositionally biased region" description="Low complexity" evidence="1">
    <location>
        <begin position="572"/>
        <end position="593"/>
    </location>
</feature>
<evidence type="ECO:0000313" key="2">
    <source>
        <dbReference type="EMBL" id="CDW50800.1"/>
    </source>
</evidence>
<feature type="region of interest" description="Disordered" evidence="1">
    <location>
        <begin position="572"/>
        <end position="597"/>
    </location>
</feature>
<dbReference type="GO" id="GO:0006357">
    <property type="term" value="P:regulation of transcription by RNA polymerase II"/>
    <property type="evidence" value="ECO:0007669"/>
    <property type="project" value="TreeGrafter"/>
</dbReference>
<dbReference type="OrthoDB" id="1932706at2759"/>
<dbReference type="EMBL" id="HACA01033439">
    <property type="protein sequence ID" value="CDW50800.1"/>
    <property type="molecule type" value="Transcribed_RNA"/>
</dbReference>
<feature type="non-terminal residue" evidence="2">
    <location>
        <position position="1"/>
    </location>
</feature>
<dbReference type="GO" id="GO:0000124">
    <property type="term" value="C:SAGA complex"/>
    <property type="evidence" value="ECO:0007669"/>
    <property type="project" value="InterPro"/>
</dbReference>
<dbReference type="AlphaFoldDB" id="A0A0K2VKD6"/>
<sequence length="909" mass="98267">LSRQKLNTVPLSRIHRKRRWRKESPASPFPHHSLLDFINSQRSAKGGLSPEETLAKHQASLRASIRNGSLFSHLTQSQTPPTSTDVSKRARTIQKRAEINDMTPHVVEEYILETAEISMARVYHTRLTIYQRLANDEYLGELYVERDYRENENKGSTCRFVLGTQPHALRYINQFTEIFTEEGRKSVKITHRVPNQPPRVTYTPGMRERLNERDKILVKSSNNTVFNATQKQTVQQQQQPQTRIIQFNNSSSVTNSDQQNNHNSNIVASILQTQLQRTTTTTGIVIKNKIPIQPVDIIPVFPDENNTTVQASLATQQQQQKDMEISAIKQALMKESAQFEANKSSKTFAKLPTRPVPQASLTNSNAIKVQPSNPKLVSKQLSLHKILNAQAVQQQQISTNAVKVSPISADLSRPVISGSLTQGSLPSYSPAQQNSKLMVTPSQTKIRGIKTLSHDAPGLQALLANTPSADSPAPSGAVSVGSTLLERLVSGQAIVTTSAAVSTTPSPLTAASTDSTNDITLAALLAKPAATGGVTTSQTTIYSTKMSPLLQQLQQPAQPVRTSVRHSPLLSPRLISSSSRPQQQQLSTSQTPIVGHSKPLSTVPTSSMITLPVQGAVNGFIDGGSVQAQQTTQQTTNVVSLQNLLQSGVVNNSSGIATSSSASIPVQLSIQGLPSPVTLSVNLSEGANNTDSVSSSPNVFVTHSAGNVIAQGQQKVNLPKIVSSGNQTVLFQSPGNIIQLPQQTSSLPNIKPVVTSQIKTVTSGSPLLQVRPGQPVFLQVPNSQNKNTGQIQIVRTQSIVRPSTGGIQSSGQSQQVVINSLKSPVVNDISPQQAGLLSSSSSIPASPQQLNESNLVAIQVQQQQTQQVQQQQLSSKASQEHQQLILAAAPQKQGISQIKVRQQRKQTLK</sequence>
<dbReference type="PANTHER" id="PTHR13526">
    <property type="entry name" value="TRANSCRIPTION FACTOR SPT20 HOMOLOG"/>
    <property type="match status" value="1"/>
</dbReference>
<reference evidence="2" key="1">
    <citation type="submission" date="2014-05" db="EMBL/GenBank/DDBJ databases">
        <authorList>
            <person name="Chronopoulou M."/>
        </authorList>
    </citation>
    <scope>NUCLEOTIDE SEQUENCE</scope>
    <source>
        <tissue evidence="2">Whole organism</tissue>
    </source>
</reference>
<dbReference type="GO" id="GO:0003712">
    <property type="term" value="F:transcription coregulator activity"/>
    <property type="evidence" value="ECO:0007669"/>
    <property type="project" value="InterPro"/>
</dbReference>
<evidence type="ECO:0000256" key="1">
    <source>
        <dbReference type="SAM" id="MobiDB-lite"/>
    </source>
</evidence>
<accession>A0A0K2VKD6</accession>